<dbReference type="GO" id="GO:0005762">
    <property type="term" value="C:mitochondrial large ribosomal subunit"/>
    <property type="evidence" value="ECO:0007669"/>
    <property type="project" value="InterPro"/>
</dbReference>
<evidence type="ECO:0000256" key="1">
    <source>
        <dbReference type="ARBA" id="ARBA00004173"/>
    </source>
</evidence>
<keyword evidence="9" id="KW-1185">Reference proteome</keyword>
<evidence type="ECO:0000256" key="3">
    <source>
        <dbReference type="ARBA" id="ARBA00022946"/>
    </source>
</evidence>
<dbReference type="Pfam" id="PF09812">
    <property type="entry name" value="MRP-L28"/>
    <property type="match status" value="2"/>
</dbReference>
<dbReference type="InterPro" id="IPR039145">
    <property type="entry name" value="Ribosomal_mL40_metazoa/plant"/>
</dbReference>
<comment type="caution">
    <text evidence="8">The sequence shown here is derived from an EMBL/GenBank/DDBJ whole genome shotgun (WGS) entry which is preliminary data.</text>
</comment>
<keyword evidence="6" id="KW-0687">Ribonucleoprotein</keyword>
<comment type="subcellular location">
    <subcellularLocation>
        <location evidence="1">Mitochondrion</location>
    </subcellularLocation>
</comment>
<evidence type="ECO:0000256" key="7">
    <source>
        <dbReference type="ARBA" id="ARBA00035192"/>
    </source>
</evidence>
<evidence type="ECO:0000256" key="2">
    <source>
        <dbReference type="ARBA" id="ARBA00009360"/>
    </source>
</evidence>
<dbReference type="AlphaFoldDB" id="A0AAV8WR98"/>
<gene>
    <name evidence="8" type="ORF">NQ314_018406</name>
</gene>
<evidence type="ECO:0000256" key="6">
    <source>
        <dbReference type="ARBA" id="ARBA00023274"/>
    </source>
</evidence>
<keyword evidence="4" id="KW-0689">Ribosomal protein</keyword>
<dbReference type="Proteomes" id="UP001162156">
    <property type="component" value="Unassembled WGS sequence"/>
</dbReference>
<organism evidence="8 9">
    <name type="scientific">Rhamnusium bicolor</name>
    <dbReference type="NCBI Taxonomy" id="1586634"/>
    <lineage>
        <taxon>Eukaryota</taxon>
        <taxon>Metazoa</taxon>
        <taxon>Ecdysozoa</taxon>
        <taxon>Arthropoda</taxon>
        <taxon>Hexapoda</taxon>
        <taxon>Insecta</taxon>
        <taxon>Pterygota</taxon>
        <taxon>Neoptera</taxon>
        <taxon>Endopterygota</taxon>
        <taxon>Coleoptera</taxon>
        <taxon>Polyphaga</taxon>
        <taxon>Cucujiformia</taxon>
        <taxon>Chrysomeloidea</taxon>
        <taxon>Cerambycidae</taxon>
        <taxon>Lepturinae</taxon>
        <taxon>Rhagiini</taxon>
        <taxon>Rhamnusium</taxon>
    </lineage>
</organism>
<accession>A0AAV8WR98</accession>
<sequence length="129" mass="15082">MSFLNIITALNRLSLHTVQQTTLKKVILRNIATTDSTQFRATPVLLAEPLKKKKRLDPAIIRAREERKKKKIEKQIKRLEKNARQLKPIEECEFDFHLIPFKSEGPVETPPIENYDSPDGEYLDVSRKW</sequence>
<evidence type="ECO:0000256" key="4">
    <source>
        <dbReference type="ARBA" id="ARBA00022980"/>
    </source>
</evidence>
<reference evidence="8" key="1">
    <citation type="journal article" date="2023" name="Insect Mol. Biol.">
        <title>Genome sequencing provides insights into the evolution of gene families encoding plant cell wall-degrading enzymes in longhorned beetles.</title>
        <authorList>
            <person name="Shin N.R."/>
            <person name="Okamura Y."/>
            <person name="Kirsch R."/>
            <person name="Pauchet Y."/>
        </authorList>
    </citation>
    <scope>NUCLEOTIDE SEQUENCE</scope>
    <source>
        <strain evidence="8">RBIC_L_NR</strain>
    </source>
</reference>
<dbReference type="EMBL" id="JANEYF010005179">
    <property type="protein sequence ID" value="KAJ8928954.1"/>
    <property type="molecule type" value="Genomic_DNA"/>
</dbReference>
<keyword evidence="5" id="KW-0496">Mitochondrion</keyword>
<dbReference type="InterPro" id="IPR019192">
    <property type="entry name" value="Ribosomal_mL40"/>
</dbReference>
<comment type="similarity">
    <text evidence="2">Belongs to the mitochondrion-specific ribosomal protein mL40 family.</text>
</comment>
<name>A0AAV8WR98_9CUCU</name>
<proteinExistence type="inferred from homology"/>
<keyword evidence="3" id="KW-0809">Transit peptide</keyword>
<dbReference type="PANTHER" id="PTHR13359">
    <property type="entry name" value="39S RIBOSOMAL PROTEIN L40, MITOCHONDRIAL"/>
    <property type="match status" value="1"/>
</dbReference>
<evidence type="ECO:0000313" key="8">
    <source>
        <dbReference type="EMBL" id="KAJ8928954.1"/>
    </source>
</evidence>
<evidence type="ECO:0000313" key="9">
    <source>
        <dbReference type="Proteomes" id="UP001162156"/>
    </source>
</evidence>
<protein>
    <recommendedName>
        <fullName evidence="7">Large ribosomal subunit protein mL40</fullName>
    </recommendedName>
</protein>
<evidence type="ECO:0000256" key="5">
    <source>
        <dbReference type="ARBA" id="ARBA00023128"/>
    </source>
</evidence>
<dbReference type="PANTHER" id="PTHR13359:SF2">
    <property type="entry name" value="LARGE RIBOSOMAL SUBUNIT PROTEIN ML40"/>
    <property type="match status" value="1"/>
</dbReference>